<dbReference type="EMBL" id="UOFS01000006">
    <property type="protein sequence ID" value="VAW91453.1"/>
    <property type="molecule type" value="Genomic_DNA"/>
</dbReference>
<dbReference type="SUPFAM" id="SSF52833">
    <property type="entry name" value="Thioredoxin-like"/>
    <property type="match status" value="1"/>
</dbReference>
<proteinExistence type="predicted"/>
<evidence type="ECO:0000313" key="2">
    <source>
        <dbReference type="EMBL" id="VAW91453.1"/>
    </source>
</evidence>
<dbReference type="PROSITE" id="PS51354">
    <property type="entry name" value="GLUTAREDOXIN_2"/>
    <property type="match status" value="1"/>
</dbReference>
<sequence>MIVKAVREGLGRVIVLINYITKPTKIERPVRVQQKMDASAKGLSLYQFYACPFCVKTRRAIHRLNVPISYIDAQSNPQNREDLLNGGGAIKVPCLRIEENNKIKWMYESDEIISYLNDKFDDTEKGTGNAIH</sequence>
<name>A0A3B0ZTQ3_9ZZZZ</name>
<accession>A0A3B0ZTQ3</accession>
<evidence type="ECO:0000259" key="1">
    <source>
        <dbReference type="PROSITE" id="PS50404"/>
    </source>
</evidence>
<dbReference type="Pfam" id="PF13417">
    <property type="entry name" value="GST_N_3"/>
    <property type="match status" value="1"/>
</dbReference>
<dbReference type="AlphaFoldDB" id="A0A3B0ZTQ3"/>
<gene>
    <name evidence="2" type="ORF">MNBD_GAMMA22-2728</name>
</gene>
<dbReference type="InterPro" id="IPR011767">
    <property type="entry name" value="GLR_AS"/>
</dbReference>
<protein>
    <submittedName>
        <fullName evidence="2">Glutaredoxin</fullName>
    </submittedName>
</protein>
<dbReference type="PROSITE" id="PS50404">
    <property type="entry name" value="GST_NTER"/>
    <property type="match status" value="1"/>
</dbReference>
<reference evidence="2" key="1">
    <citation type="submission" date="2018-06" db="EMBL/GenBank/DDBJ databases">
        <authorList>
            <person name="Zhirakovskaya E."/>
        </authorList>
    </citation>
    <scope>NUCLEOTIDE SEQUENCE</scope>
</reference>
<dbReference type="Gene3D" id="3.40.30.10">
    <property type="entry name" value="Glutaredoxin"/>
    <property type="match status" value="1"/>
</dbReference>
<dbReference type="PROSITE" id="PS00195">
    <property type="entry name" value="GLUTAREDOXIN_1"/>
    <property type="match status" value="1"/>
</dbReference>
<dbReference type="InterPro" id="IPR004045">
    <property type="entry name" value="Glutathione_S-Trfase_N"/>
</dbReference>
<feature type="domain" description="GST N-terminal" evidence="1">
    <location>
        <begin position="41"/>
        <end position="124"/>
    </location>
</feature>
<dbReference type="InterPro" id="IPR036249">
    <property type="entry name" value="Thioredoxin-like_sf"/>
</dbReference>
<organism evidence="2">
    <name type="scientific">hydrothermal vent metagenome</name>
    <dbReference type="NCBI Taxonomy" id="652676"/>
    <lineage>
        <taxon>unclassified sequences</taxon>
        <taxon>metagenomes</taxon>
        <taxon>ecological metagenomes</taxon>
    </lineage>
</organism>